<dbReference type="Proteomes" id="UP000759131">
    <property type="component" value="Unassembled WGS sequence"/>
</dbReference>
<dbReference type="Gene3D" id="2.60.40.10">
    <property type="entry name" value="Immunoglobulins"/>
    <property type="match status" value="2"/>
</dbReference>
<dbReference type="InterPro" id="IPR013783">
    <property type="entry name" value="Ig-like_fold"/>
</dbReference>
<dbReference type="SUPFAM" id="SSF81296">
    <property type="entry name" value="E set domains"/>
    <property type="match status" value="2"/>
</dbReference>
<gene>
    <name evidence="4" type="ORF">OSB1V03_LOCUS7508</name>
</gene>
<accession>A0A7R9KPQ4</accession>
<reference evidence="4" key="1">
    <citation type="submission" date="2020-11" db="EMBL/GenBank/DDBJ databases">
        <authorList>
            <person name="Tran Van P."/>
        </authorList>
    </citation>
    <scope>NUCLEOTIDE SEQUENCE</scope>
</reference>
<name>A0A7R9KPQ4_9ACAR</name>
<feature type="non-terminal residue" evidence="4">
    <location>
        <position position="207"/>
    </location>
</feature>
<protein>
    <recommendedName>
        <fullName evidence="6">Cheerio / Filamin-A/C-like protein</fullName>
    </recommendedName>
</protein>
<evidence type="ECO:0000313" key="5">
    <source>
        <dbReference type="Proteomes" id="UP000759131"/>
    </source>
</evidence>
<keyword evidence="5" id="KW-1185">Reference proteome</keyword>
<dbReference type="InterPro" id="IPR001298">
    <property type="entry name" value="Filamin/ABP280_rpt"/>
</dbReference>
<sequence length="207" mass="22109">MAEVDVTQIKVFGPGLKSGETGKKCLIHVSGAPISVLDEGLSYSVSGPGGVKPDVITDYAALNDDGNCEAYYFPLTAGDYKITVRFNGRQVAGSPFTAAVAGSVVNVEKLLSKIELHGKAYELGKAFKMNEFVVDCSMVKPVIGGLKVQIKGPERSSAQLNIKDNKNGTFKICYKPTSPGIYTMNIKIADTHIPGSPFQVKVTEFLS</sequence>
<dbReference type="PANTHER" id="PTHR38537">
    <property type="entry name" value="JITTERBUG, ISOFORM N"/>
    <property type="match status" value="1"/>
</dbReference>
<dbReference type="InterPro" id="IPR014756">
    <property type="entry name" value="Ig_E-set"/>
</dbReference>
<dbReference type="PANTHER" id="PTHR38537:SF8">
    <property type="entry name" value="FILAMIN-A"/>
    <property type="match status" value="1"/>
</dbReference>
<evidence type="ECO:0000256" key="3">
    <source>
        <dbReference type="PROSITE-ProRule" id="PRU00087"/>
    </source>
</evidence>
<evidence type="ECO:0008006" key="6">
    <source>
        <dbReference type="Google" id="ProtNLM"/>
    </source>
</evidence>
<evidence type="ECO:0000256" key="2">
    <source>
        <dbReference type="ARBA" id="ARBA00022737"/>
    </source>
</evidence>
<dbReference type="Pfam" id="PF00630">
    <property type="entry name" value="Filamin"/>
    <property type="match status" value="2"/>
</dbReference>
<dbReference type="EMBL" id="CAJPIZ010004407">
    <property type="protein sequence ID" value="CAG2107508.1"/>
    <property type="molecule type" value="Genomic_DNA"/>
</dbReference>
<comment type="similarity">
    <text evidence="1">Belongs to the filamin family.</text>
</comment>
<dbReference type="GO" id="GO:0030036">
    <property type="term" value="P:actin cytoskeleton organization"/>
    <property type="evidence" value="ECO:0007669"/>
    <property type="project" value="InterPro"/>
</dbReference>
<proteinExistence type="inferred from homology"/>
<evidence type="ECO:0000313" key="4">
    <source>
        <dbReference type="EMBL" id="CAD7627078.1"/>
    </source>
</evidence>
<dbReference type="OrthoDB" id="6480301at2759"/>
<dbReference type="AlphaFoldDB" id="A0A7R9KPQ4"/>
<dbReference type="SMART" id="SM00557">
    <property type="entry name" value="IG_FLMN"/>
    <property type="match status" value="2"/>
</dbReference>
<keyword evidence="2" id="KW-0677">Repeat</keyword>
<dbReference type="InterPro" id="IPR017868">
    <property type="entry name" value="Filamin/ABP280_repeat-like"/>
</dbReference>
<dbReference type="EMBL" id="OC858982">
    <property type="protein sequence ID" value="CAD7627078.1"/>
    <property type="molecule type" value="Genomic_DNA"/>
</dbReference>
<dbReference type="GO" id="GO:0051015">
    <property type="term" value="F:actin filament binding"/>
    <property type="evidence" value="ECO:0007669"/>
    <property type="project" value="InterPro"/>
</dbReference>
<feature type="repeat" description="Filamin" evidence="3">
    <location>
        <begin position="112"/>
        <end position="202"/>
    </location>
</feature>
<feature type="repeat" description="Filamin" evidence="3">
    <location>
        <begin position="1"/>
        <end position="100"/>
    </location>
</feature>
<dbReference type="InterPro" id="IPR044801">
    <property type="entry name" value="Filamin"/>
</dbReference>
<dbReference type="PROSITE" id="PS50194">
    <property type="entry name" value="FILAMIN_REPEAT"/>
    <property type="match status" value="2"/>
</dbReference>
<evidence type="ECO:0000256" key="1">
    <source>
        <dbReference type="ARBA" id="ARBA00009238"/>
    </source>
</evidence>
<organism evidence="4">
    <name type="scientific">Medioppia subpectinata</name>
    <dbReference type="NCBI Taxonomy" id="1979941"/>
    <lineage>
        <taxon>Eukaryota</taxon>
        <taxon>Metazoa</taxon>
        <taxon>Ecdysozoa</taxon>
        <taxon>Arthropoda</taxon>
        <taxon>Chelicerata</taxon>
        <taxon>Arachnida</taxon>
        <taxon>Acari</taxon>
        <taxon>Acariformes</taxon>
        <taxon>Sarcoptiformes</taxon>
        <taxon>Oribatida</taxon>
        <taxon>Brachypylina</taxon>
        <taxon>Oppioidea</taxon>
        <taxon>Oppiidae</taxon>
        <taxon>Medioppia</taxon>
    </lineage>
</organism>